<dbReference type="Proteomes" id="UP000013940">
    <property type="component" value="Chromosome"/>
</dbReference>
<reference evidence="2" key="1">
    <citation type="journal article" date="2014" name="Genome Announc.">
        <title>Full-genome sequence of the plant growth-promoting bacterium Pseudomonas protegens CHA0.</title>
        <authorList>
            <person name="Jousset A."/>
            <person name="Schuldes J."/>
            <person name="Keel C."/>
            <person name="Maurhofer M."/>
            <person name="Daniel R."/>
            <person name="Scheu S."/>
            <person name="Thuermer A."/>
        </authorList>
    </citation>
    <scope>NUCLEOTIDE SEQUENCE [LARGE SCALE GENOMIC DNA]</scope>
    <source>
        <strain evidence="2">DSM 19095 / LMG 27888 / CFBP 6595 / CHA0</strain>
    </source>
</reference>
<evidence type="ECO:0000313" key="1">
    <source>
        <dbReference type="EMBL" id="AGL85395.1"/>
    </source>
</evidence>
<organism evidence="1 2">
    <name type="scientific">Pseudomonas protegens (strain DSM 19095 / LMG 27888 / CFBP 6595 / CHA0)</name>
    <dbReference type="NCBI Taxonomy" id="1124983"/>
    <lineage>
        <taxon>Bacteria</taxon>
        <taxon>Pseudomonadati</taxon>
        <taxon>Pseudomonadota</taxon>
        <taxon>Gammaproteobacteria</taxon>
        <taxon>Pseudomonadales</taxon>
        <taxon>Pseudomonadaceae</taxon>
        <taxon>Pseudomonas</taxon>
    </lineage>
</organism>
<dbReference type="EMBL" id="CP003190">
    <property type="protein sequence ID" value="AGL85395.1"/>
    <property type="molecule type" value="Genomic_DNA"/>
</dbReference>
<name>A0A2C9EP16_PSEPH</name>
<gene>
    <name evidence="1" type="ORF">PFLCHA0_c36280</name>
</gene>
<accession>A0A2C9EP16</accession>
<dbReference type="HOGENOM" id="CLU_3156836_0_0_6"/>
<proteinExistence type="predicted"/>
<dbReference type="KEGG" id="pprc:PFLCHA0_c36280"/>
<sequence length="48" mass="5196">MKGTALEVLPTPEKVMFDVRPRGTEICELDTLHVGTLSCTVTALLPLV</sequence>
<protein>
    <submittedName>
        <fullName evidence="1">Uncharacterized protein</fullName>
    </submittedName>
</protein>
<evidence type="ECO:0000313" key="2">
    <source>
        <dbReference type="Proteomes" id="UP000013940"/>
    </source>
</evidence>
<dbReference type="AlphaFoldDB" id="A0A2C9EP16"/>